<name>A0A1R3KUP5_9ROSI</name>
<sequence length="55" mass="6344">MGVKFQRIVRLHSLVAAPTSVRGECHRIFLDLALPHLTSSPPIRKSGRWIRLRLR</sequence>
<dbReference type="EMBL" id="AWUE01011263">
    <property type="protein sequence ID" value="OMP10795.1"/>
    <property type="molecule type" value="Genomic_DNA"/>
</dbReference>
<dbReference type="AlphaFoldDB" id="A0A1R3KUP5"/>
<organism evidence="1 2">
    <name type="scientific">Corchorus olitorius</name>
    <dbReference type="NCBI Taxonomy" id="93759"/>
    <lineage>
        <taxon>Eukaryota</taxon>
        <taxon>Viridiplantae</taxon>
        <taxon>Streptophyta</taxon>
        <taxon>Embryophyta</taxon>
        <taxon>Tracheophyta</taxon>
        <taxon>Spermatophyta</taxon>
        <taxon>Magnoliopsida</taxon>
        <taxon>eudicotyledons</taxon>
        <taxon>Gunneridae</taxon>
        <taxon>Pentapetalae</taxon>
        <taxon>rosids</taxon>
        <taxon>malvids</taxon>
        <taxon>Malvales</taxon>
        <taxon>Malvaceae</taxon>
        <taxon>Grewioideae</taxon>
        <taxon>Apeibeae</taxon>
        <taxon>Corchorus</taxon>
    </lineage>
</organism>
<dbReference type="Proteomes" id="UP000187203">
    <property type="component" value="Unassembled WGS sequence"/>
</dbReference>
<comment type="caution">
    <text evidence="1">The sequence shown here is derived from an EMBL/GenBank/DDBJ whole genome shotgun (WGS) entry which is preliminary data.</text>
</comment>
<evidence type="ECO:0000313" key="2">
    <source>
        <dbReference type="Proteomes" id="UP000187203"/>
    </source>
</evidence>
<evidence type="ECO:0000313" key="1">
    <source>
        <dbReference type="EMBL" id="OMP10795.1"/>
    </source>
</evidence>
<gene>
    <name evidence="1" type="ORF">COLO4_04262</name>
</gene>
<protein>
    <submittedName>
        <fullName evidence="1">Uncharacterized protein</fullName>
    </submittedName>
</protein>
<accession>A0A1R3KUP5</accession>
<keyword evidence="2" id="KW-1185">Reference proteome</keyword>
<proteinExistence type="predicted"/>
<reference evidence="2" key="1">
    <citation type="submission" date="2013-09" db="EMBL/GenBank/DDBJ databases">
        <title>Corchorus olitorius genome sequencing.</title>
        <authorList>
            <person name="Alam M."/>
            <person name="Haque M.S."/>
            <person name="Islam M.S."/>
            <person name="Emdad E.M."/>
            <person name="Islam M.M."/>
            <person name="Ahmed B."/>
            <person name="Halim A."/>
            <person name="Hossen Q.M.M."/>
            <person name="Hossain M.Z."/>
            <person name="Ahmed R."/>
            <person name="Khan M.M."/>
            <person name="Islam R."/>
            <person name="Rashid M.M."/>
            <person name="Khan S.A."/>
            <person name="Rahman M.S."/>
            <person name="Alam M."/>
            <person name="Yahiya A.S."/>
            <person name="Khan M.S."/>
            <person name="Azam M.S."/>
            <person name="Haque T."/>
            <person name="Lashkar M.Z.H."/>
            <person name="Akhand A.I."/>
            <person name="Morshed G."/>
            <person name="Roy S."/>
            <person name="Uddin K.S."/>
            <person name="Rabeya T."/>
            <person name="Hossain A.S."/>
            <person name="Chowdhury A."/>
            <person name="Snigdha A.R."/>
            <person name="Mortoza M.S."/>
            <person name="Matin S.A."/>
            <person name="Hoque S.M.E."/>
            <person name="Islam M.K."/>
            <person name="Roy D.K."/>
            <person name="Haider R."/>
            <person name="Moosa M.M."/>
            <person name="Elias S.M."/>
            <person name="Hasan A.M."/>
            <person name="Jahan S."/>
            <person name="Shafiuddin M."/>
            <person name="Mahmood N."/>
            <person name="Shommy N.S."/>
        </authorList>
    </citation>
    <scope>NUCLEOTIDE SEQUENCE [LARGE SCALE GENOMIC DNA]</scope>
    <source>
        <strain evidence="2">cv. O-4</strain>
    </source>
</reference>